<sequence length="127" mass="14110">MGFLLRQYAIDANKVKRELDAALNRLKTGNTSAPGLSTNILSAVREAWVFGSLELGASQVRSAHLLYAMLADDNMGEQLKRVGGIRPHLEGETRLRHPRPAPEYAERGGRTGSQRHRSGLGRWGRYE</sequence>
<dbReference type="SUPFAM" id="SSF81923">
    <property type="entry name" value="Double Clp-N motif"/>
    <property type="match status" value="1"/>
</dbReference>
<gene>
    <name evidence="2" type="ORF">J8F10_22645</name>
</gene>
<protein>
    <recommendedName>
        <fullName evidence="4">Clp R domain-containing protein</fullName>
    </recommendedName>
</protein>
<name>A0ABS5BXD5_9BACT</name>
<organism evidence="2 3">
    <name type="scientific">Gemmata palustris</name>
    <dbReference type="NCBI Taxonomy" id="2822762"/>
    <lineage>
        <taxon>Bacteria</taxon>
        <taxon>Pseudomonadati</taxon>
        <taxon>Planctomycetota</taxon>
        <taxon>Planctomycetia</taxon>
        <taxon>Gemmatales</taxon>
        <taxon>Gemmataceae</taxon>
        <taxon>Gemmata</taxon>
    </lineage>
</organism>
<evidence type="ECO:0000256" key="1">
    <source>
        <dbReference type="SAM" id="MobiDB-lite"/>
    </source>
</evidence>
<reference evidence="2 3" key="1">
    <citation type="submission" date="2021-04" db="EMBL/GenBank/DDBJ databases">
        <authorList>
            <person name="Ivanova A."/>
        </authorList>
    </citation>
    <scope>NUCLEOTIDE SEQUENCE [LARGE SCALE GENOMIC DNA]</scope>
    <source>
        <strain evidence="2 3">G18</strain>
    </source>
</reference>
<dbReference type="Gene3D" id="1.10.1780.10">
    <property type="entry name" value="Clp, N-terminal domain"/>
    <property type="match status" value="1"/>
</dbReference>
<proteinExistence type="predicted"/>
<evidence type="ECO:0008006" key="4">
    <source>
        <dbReference type="Google" id="ProtNLM"/>
    </source>
</evidence>
<evidence type="ECO:0000313" key="3">
    <source>
        <dbReference type="Proteomes" id="UP000676565"/>
    </source>
</evidence>
<dbReference type="InterPro" id="IPR036628">
    <property type="entry name" value="Clp_N_dom_sf"/>
</dbReference>
<evidence type="ECO:0000313" key="2">
    <source>
        <dbReference type="EMBL" id="MBP3958062.1"/>
    </source>
</evidence>
<keyword evidence="3" id="KW-1185">Reference proteome</keyword>
<dbReference type="EMBL" id="JAGKQQ010000001">
    <property type="protein sequence ID" value="MBP3958062.1"/>
    <property type="molecule type" value="Genomic_DNA"/>
</dbReference>
<accession>A0ABS5BXD5</accession>
<feature type="region of interest" description="Disordered" evidence="1">
    <location>
        <begin position="84"/>
        <end position="127"/>
    </location>
</feature>
<comment type="caution">
    <text evidence="2">The sequence shown here is derived from an EMBL/GenBank/DDBJ whole genome shotgun (WGS) entry which is preliminary data.</text>
</comment>
<dbReference type="Proteomes" id="UP000676565">
    <property type="component" value="Unassembled WGS sequence"/>
</dbReference>